<dbReference type="PANTHER" id="PTHR11857">
    <property type="entry name" value="ODORANT BINDING PROTEIN-RELATED"/>
    <property type="match status" value="1"/>
</dbReference>
<protein>
    <submittedName>
        <fullName evidence="4">GL26842</fullName>
    </submittedName>
</protein>
<dbReference type="CDD" id="cd23992">
    <property type="entry name" value="PBP_GOBP"/>
    <property type="match status" value="1"/>
</dbReference>
<dbReference type="GO" id="GO:0005549">
    <property type="term" value="F:odorant binding"/>
    <property type="evidence" value="ECO:0007669"/>
    <property type="project" value="InterPro"/>
</dbReference>
<evidence type="ECO:0000256" key="1">
    <source>
        <dbReference type="ARBA" id="ARBA00022729"/>
    </source>
</evidence>
<proteinExistence type="predicted"/>
<evidence type="ECO:0000256" key="2">
    <source>
        <dbReference type="ARBA" id="ARBA00023157"/>
    </source>
</evidence>
<dbReference type="SMR" id="B4H2H4"/>
<dbReference type="GO" id="GO:0005615">
    <property type="term" value="C:extracellular space"/>
    <property type="evidence" value="ECO:0007669"/>
    <property type="project" value="TreeGrafter"/>
</dbReference>
<keyword evidence="5" id="KW-1185">Reference proteome</keyword>
<organism evidence="5">
    <name type="scientific">Drosophila persimilis</name>
    <name type="common">Fruit fly</name>
    <dbReference type="NCBI Taxonomy" id="7234"/>
    <lineage>
        <taxon>Eukaryota</taxon>
        <taxon>Metazoa</taxon>
        <taxon>Ecdysozoa</taxon>
        <taxon>Arthropoda</taxon>
        <taxon>Hexapoda</taxon>
        <taxon>Insecta</taxon>
        <taxon>Pterygota</taxon>
        <taxon>Neoptera</taxon>
        <taxon>Endopterygota</taxon>
        <taxon>Diptera</taxon>
        <taxon>Brachycera</taxon>
        <taxon>Muscomorpha</taxon>
        <taxon>Ephydroidea</taxon>
        <taxon>Drosophilidae</taxon>
        <taxon>Drosophila</taxon>
        <taxon>Sophophora</taxon>
    </lineage>
</organism>
<dbReference type="Proteomes" id="UP000008744">
    <property type="component" value="Unassembled WGS sequence"/>
</dbReference>
<gene>
    <name evidence="4" type="primary">Dper\GL26842</name>
    <name evidence="4" type="ORF">Dper_GL26842</name>
    <name evidence="4" type="ORF">GL26842</name>
</gene>
<dbReference type="AlphaFoldDB" id="B4H2H4"/>
<dbReference type="STRING" id="7234.B4H2H4"/>
<reference evidence="4 5" key="1">
    <citation type="journal article" date="2007" name="Nature">
        <title>Evolution of genes and genomes on the Drosophila phylogeny.</title>
        <authorList>
            <consortium name="Drosophila 12 Genomes Consortium"/>
            <person name="Clark A.G."/>
            <person name="Eisen M.B."/>
            <person name="Smith D.R."/>
            <person name="Bergman C.M."/>
            <person name="Oliver B."/>
            <person name="Markow T.A."/>
            <person name="Kaufman T.C."/>
            <person name="Kellis M."/>
            <person name="Gelbart W."/>
            <person name="Iyer V.N."/>
            <person name="Pollard D.A."/>
            <person name="Sackton T.B."/>
            <person name="Larracuente A.M."/>
            <person name="Singh N.D."/>
            <person name="Abad J.P."/>
            <person name="Abt D.N."/>
            <person name="Adryan B."/>
            <person name="Aguade M."/>
            <person name="Akashi H."/>
            <person name="Anderson W.W."/>
            <person name="Aquadro C.F."/>
            <person name="Ardell D.H."/>
            <person name="Arguello R."/>
            <person name="Artieri C.G."/>
            <person name="Barbash D.A."/>
            <person name="Barker D."/>
            <person name="Barsanti P."/>
            <person name="Batterham P."/>
            <person name="Batzoglou S."/>
            <person name="Begun D."/>
            <person name="Bhutkar A."/>
            <person name="Blanco E."/>
            <person name="Bosak S.A."/>
            <person name="Bradley R.K."/>
            <person name="Brand A.D."/>
            <person name="Brent M.R."/>
            <person name="Brooks A.N."/>
            <person name="Brown R.H."/>
            <person name="Butlin R.K."/>
            <person name="Caggese C."/>
            <person name="Calvi B.R."/>
            <person name="Bernardo de Carvalho A."/>
            <person name="Caspi A."/>
            <person name="Castrezana S."/>
            <person name="Celniker S.E."/>
            <person name="Chang J.L."/>
            <person name="Chapple C."/>
            <person name="Chatterji S."/>
            <person name="Chinwalla A."/>
            <person name="Civetta A."/>
            <person name="Clifton S.W."/>
            <person name="Comeron J.M."/>
            <person name="Costello J.C."/>
            <person name="Coyne J.A."/>
            <person name="Daub J."/>
            <person name="David R.G."/>
            <person name="Delcher A.L."/>
            <person name="Delehaunty K."/>
            <person name="Do C.B."/>
            <person name="Ebling H."/>
            <person name="Edwards K."/>
            <person name="Eickbush T."/>
            <person name="Evans J.D."/>
            <person name="Filipski A."/>
            <person name="Findeiss S."/>
            <person name="Freyhult E."/>
            <person name="Fulton L."/>
            <person name="Fulton R."/>
            <person name="Garcia A.C."/>
            <person name="Gardiner A."/>
            <person name="Garfield D.A."/>
            <person name="Garvin B.E."/>
            <person name="Gibson G."/>
            <person name="Gilbert D."/>
            <person name="Gnerre S."/>
            <person name="Godfrey J."/>
            <person name="Good R."/>
            <person name="Gotea V."/>
            <person name="Gravely B."/>
            <person name="Greenberg A.J."/>
            <person name="Griffiths-Jones S."/>
            <person name="Gross S."/>
            <person name="Guigo R."/>
            <person name="Gustafson E.A."/>
            <person name="Haerty W."/>
            <person name="Hahn M.W."/>
            <person name="Halligan D.L."/>
            <person name="Halpern A.L."/>
            <person name="Halter G.M."/>
            <person name="Han M.V."/>
            <person name="Heger A."/>
            <person name="Hillier L."/>
            <person name="Hinrichs A.S."/>
            <person name="Holmes I."/>
            <person name="Hoskins R.A."/>
            <person name="Hubisz M.J."/>
            <person name="Hultmark D."/>
            <person name="Huntley M.A."/>
            <person name="Jaffe D.B."/>
            <person name="Jagadeeshan S."/>
            <person name="Jeck W.R."/>
            <person name="Johnson J."/>
            <person name="Jones C.D."/>
            <person name="Jordan W.C."/>
            <person name="Karpen G.H."/>
            <person name="Kataoka E."/>
            <person name="Keightley P.D."/>
            <person name="Kheradpour P."/>
            <person name="Kirkness E.F."/>
            <person name="Koerich L.B."/>
            <person name="Kristiansen K."/>
            <person name="Kudrna D."/>
            <person name="Kulathinal R.J."/>
            <person name="Kumar S."/>
            <person name="Kwok R."/>
            <person name="Lander E."/>
            <person name="Langley C.H."/>
            <person name="Lapoint R."/>
            <person name="Lazzaro B.P."/>
            <person name="Lee S.J."/>
            <person name="Levesque L."/>
            <person name="Li R."/>
            <person name="Lin C.F."/>
            <person name="Lin M.F."/>
            <person name="Lindblad-Toh K."/>
            <person name="Llopart A."/>
            <person name="Long M."/>
            <person name="Low L."/>
            <person name="Lozovsky E."/>
            <person name="Lu J."/>
            <person name="Luo M."/>
            <person name="Machado C.A."/>
            <person name="Makalowski W."/>
            <person name="Marzo M."/>
            <person name="Matsuda M."/>
            <person name="Matzkin L."/>
            <person name="McAllister B."/>
            <person name="McBride C.S."/>
            <person name="McKernan B."/>
            <person name="McKernan K."/>
            <person name="Mendez-Lago M."/>
            <person name="Minx P."/>
            <person name="Mollenhauer M.U."/>
            <person name="Montooth K."/>
            <person name="Mount S.M."/>
            <person name="Mu X."/>
            <person name="Myers E."/>
            <person name="Negre B."/>
            <person name="Newfeld S."/>
            <person name="Nielsen R."/>
            <person name="Noor M.A."/>
            <person name="O'Grady P."/>
            <person name="Pachter L."/>
            <person name="Papaceit M."/>
            <person name="Parisi M.J."/>
            <person name="Parisi M."/>
            <person name="Parts L."/>
            <person name="Pedersen J.S."/>
            <person name="Pesole G."/>
            <person name="Phillippy A.M."/>
            <person name="Ponting C.P."/>
            <person name="Pop M."/>
            <person name="Porcelli D."/>
            <person name="Powell J.R."/>
            <person name="Prohaska S."/>
            <person name="Pruitt K."/>
            <person name="Puig M."/>
            <person name="Quesneville H."/>
            <person name="Ram K.R."/>
            <person name="Rand D."/>
            <person name="Rasmussen M.D."/>
            <person name="Reed L.K."/>
            <person name="Reenan R."/>
            <person name="Reily A."/>
            <person name="Remington K.A."/>
            <person name="Rieger T.T."/>
            <person name="Ritchie M.G."/>
            <person name="Robin C."/>
            <person name="Rogers Y.H."/>
            <person name="Rohde C."/>
            <person name="Rozas J."/>
            <person name="Rubenfield M.J."/>
            <person name="Ruiz A."/>
            <person name="Russo S."/>
            <person name="Salzberg S.L."/>
            <person name="Sanchez-Gracia A."/>
            <person name="Saranga D.J."/>
            <person name="Sato H."/>
            <person name="Schaeffer S.W."/>
            <person name="Schatz M.C."/>
            <person name="Schlenke T."/>
            <person name="Schwartz R."/>
            <person name="Segarra C."/>
            <person name="Singh R.S."/>
            <person name="Sirot L."/>
            <person name="Sirota M."/>
            <person name="Sisneros N.B."/>
            <person name="Smith C.D."/>
            <person name="Smith T.F."/>
            <person name="Spieth J."/>
            <person name="Stage D.E."/>
            <person name="Stark A."/>
            <person name="Stephan W."/>
            <person name="Strausberg R.L."/>
            <person name="Strempel S."/>
            <person name="Sturgill D."/>
            <person name="Sutton G."/>
            <person name="Sutton G.G."/>
            <person name="Tao W."/>
            <person name="Teichmann S."/>
            <person name="Tobari Y.N."/>
            <person name="Tomimura Y."/>
            <person name="Tsolas J.M."/>
            <person name="Valente V.L."/>
            <person name="Venter E."/>
            <person name="Venter J.C."/>
            <person name="Vicario S."/>
            <person name="Vieira F.G."/>
            <person name="Vilella A.J."/>
            <person name="Villasante A."/>
            <person name="Walenz B."/>
            <person name="Wang J."/>
            <person name="Wasserman M."/>
            <person name="Watts T."/>
            <person name="Wilson D."/>
            <person name="Wilson R.K."/>
            <person name="Wing R.A."/>
            <person name="Wolfner M.F."/>
            <person name="Wong A."/>
            <person name="Wong G.K."/>
            <person name="Wu C.I."/>
            <person name="Wu G."/>
            <person name="Yamamoto D."/>
            <person name="Yang H.P."/>
            <person name="Yang S.P."/>
            <person name="Yorke J.A."/>
            <person name="Yoshida K."/>
            <person name="Zdobnov E."/>
            <person name="Zhang P."/>
            <person name="Zhang Y."/>
            <person name="Zimin A.V."/>
            <person name="Baldwin J."/>
            <person name="Abdouelleil A."/>
            <person name="Abdulkadir J."/>
            <person name="Abebe A."/>
            <person name="Abera B."/>
            <person name="Abreu J."/>
            <person name="Acer S.C."/>
            <person name="Aftuck L."/>
            <person name="Alexander A."/>
            <person name="An P."/>
            <person name="Anderson E."/>
            <person name="Anderson S."/>
            <person name="Arachi H."/>
            <person name="Azer M."/>
            <person name="Bachantsang P."/>
            <person name="Barry A."/>
            <person name="Bayul T."/>
            <person name="Berlin A."/>
            <person name="Bessette D."/>
            <person name="Bloom T."/>
            <person name="Blye J."/>
            <person name="Boguslavskiy L."/>
            <person name="Bonnet C."/>
            <person name="Boukhgalter B."/>
            <person name="Bourzgui I."/>
            <person name="Brown A."/>
            <person name="Cahill P."/>
            <person name="Channer S."/>
            <person name="Cheshatsang Y."/>
            <person name="Chuda L."/>
            <person name="Citroen M."/>
            <person name="Collymore A."/>
            <person name="Cooke P."/>
            <person name="Costello M."/>
            <person name="D'Aco K."/>
            <person name="Daza R."/>
            <person name="De Haan G."/>
            <person name="DeGray S."/>
            <person name="DeMaso C."/>
            <person name="Dhargay N."/>
            <person name="Dooley K."/>
            <person name="Dooley E."/>
            <person name="Doricent M."/>
            <person name="Dorje P."/>
            <person name="Dorjee K."/>
            <person name="Dupes A."/>
            <person name="Elong R."/>
            <person name="Falk J."/>
            <person name="Farina A."/>
            <person name="Faro S."/>
            <person name="Ferguson D."/>
            <person name="Fisher S."/>
            <person name="Foley C.D."/>
            <person name="Franke A."/>
            <person name="Friedrich D."/>
            <person name="Gadbois L."/>
            <person name="Gearin G."/>
            <person name="Gearin C.R."/>
            <person name="Giannoukos G."/>
            <person name="Goode T."/>
            <person name="Graham J."/>
            <person name="Grandbois E."/>
            <person name="Grewal S."/>
            <person name="Gyaltsen K."/>
            <person name="Hafez N."/>
            <person name="Hagos B."/>
            <person name="Hall J."/>
            <person name="Henson C."/>
            <person name="Hollinger A."/>
            <person name="Honan T."/>
            <person name="Huard M.D."/>
            <person name="Hughes L."/>
            <person name="Hurhula B."/>
            <person name="Husby M.E."/>
            <person name="Kamat A."/>
            <person name="Kanga B."/>
            <person name="Kashin S."/>
            <person name="Khazanovich D."/>
            <person name="Kisner P."/>
            <person name="Lance K."/>
            <person name="Lara M."/>
            <person name="Lee W."/>
            <person name="Lennon N."/>
            <person name="Letendre F."/>
            <person name="LeVine R."/>
            <person name="Lipovsky A."/>
            <person name="Liu X."/>
            <person name="Liu J."/>
            <person name="Liu S."/>
            <person name="Lokyitsang T."/>
            <person name="Lokyitsang Y."/>
            <person name="Lubonja R."/>
            <person name="Lui A."/>
            <person name="MacDonald P."/>
            <person name="Magnisalis V."/>
            <person name="Maru K."/>
            <person name="Matthews C."/>
            <person name="McCusker W."/>
            <person name="McDonough S."/>
            <person name="Mehta T."/>
            <person name="Meldrim J."/>
            <person name="Meneus L."/>
            <person name="Mihai O."/>
            <person name="Mihalev A."/>
            <person name="Mihova T."/>
            <person name="Mittelman R."/>
            <person name="Mlenga V."/>
            <person name="Montmayeur A."/>
            <person name="Mulrain L."/>
            <person name="Navidi A."/>
            <person name="Naylor J."/>
            <person name="Negash T."/>
            <person name="Nguyen T."/>
            <person name="Nguyen N."/>
            <person name="Nicol R."/>
            <person name="Norbu C."/>
            <person name="Norbu N."/>
            <person name="Novod N."/>
            <person name="O'Neill B."/>
            <person name="Osman S."/>
            <person name="Markiewicz E."/>
            <person name="Oyono O.L."/>
            <person name="Patti C."/>
            <person name="Phunkhang P."/>
            <person name="Pierre F."/>
            <person name="Priest M."/>
            <person name="Raghuraman S."/>
            <person name="Rege F."/>
            <person name="Reyes R."/>
            <person name="Rise C."/>
            <person name="Rogov P."/>
            <person name="Ross K."/>
            <person name="Ryan E."/>
            <person name="Settipalli S."/>
            <person name="Shea T."/>
            <person name="Sherpa N."/>
            <person name="Shi L."/>
            <person name="Shih D."/>
            <person name="Sparrow T."/>
            <person name="Spaulding J."/>
            <person name="Stalker J."/>
            <person name="Stange-Thomann N."/>
            <person name="Stavropoulos S."/>
            <person name="Stone C."/>
            <person name="Strader C."/>
            <person name="Tesfaye S."/>
            <person name="Thomson T."/>
            <person name="Thoulutsang Y."/>
            <person name="Thoulutsang D."/>
            <person name="Topham K."/>
            <person name="Topping I."/>
            <person name="Tsamla T."/>
            <person name="Vassiliev H."/>
            <person name="Vo A."/>
            <person name="Wangchuk T."/>
            <person name="Wangdi T."/>
            <person name="Weiand M."/>
            <person name="Wilkinson J."/>
            <person name="Wilson A."/>
            <person name="Yadav S."/>
            <person name="Young G."/>
            <person name="Yu Q."/>
            <person name="Zembek L."/>
            <person name="Zhong D."/>
            <person name="Zimmer A."/>
            <person name="Zwirko Z."/>
            <person name="Jaffe D.B."/>
            <person name="Alvarez P."/>
            <person name="Brockman W."/>
            <person name="Butler J."/>
            <person name="Chin C."/>
            <person name="Gnerre S."/>
            <person name="Grabherr M."/>
            <person name="Kleber M."/>
            <person name="Mauceli E."/>
            <person name="MacCallum I."/>
        </authorList>
    </citation>
    <scope>NUCLEOTIDE SEQUENCE [LARGE SCALE GENOMIC DNA]</scope>
    <source>
        <strain evidence="5">MSH-3 / Tucson 14011-0111.49</strain>
    </source>
</reference>
<feature type="chain" id="PRO_5002804842" evidence="3">
    <location>
        <begin position="22"/>
        <end position="149"/>
    </location>
</feature>
<evidence type="ECO:0000313" key="5">
    <source>
        <dbReference type="Proteomes" id="UP000008744"/>
    </source>
</evidence>
<name>B4H2H4_DROPE</name>
<dbReference type="KEGG" id="dpe:6599925"/>
<dbReference type="Gene3D" id="1.10.238.20">
    <property type="entry name" value="Pheromone/general odorant binding protein domain"/>
    <property type="match status" value="1"/>
</dbReference>
<keyword evidence="1 3" id="KW-0732">Signal</keyword>
<accession>B4H2H4</accession>
<dbReference type="HOGENOM" id="CLU_148261_0_0_1"/>
<dbReference type="Pfam" id="PF01395">
    <property type="entry name" value="PBP_GOBP"/>
    <property type="match status" value="1"/>
</dbReference>
<dbReference type="PANTHER" id="PTHR11857:SF42">
    <property type="entry name" value="GENERAL ODORANT-BINDING PROTEIN 19D-RELATED"/>
    <property type="match status" value="1"/>
</dbReference>
<evidence type="ECO:0000256" key="3">
    <source>
        <dbReference type="SAM" id="SignalP"/>
    </source>
</evidence>
<dbReference type="InterPro" id="IPR036728">
    <property type="entry name" value="PBP_GOBP_sf"/>
</dbReference>
<dbReference type="GeneID" id="6599925"/>
<keyword evidence="2" id="KW-1015">Disulfide bond</keyword>
<dbReference type="PhylomeDB" id="B4H2H4"/>
<dbReference type="OMA" id="KCLRACM"/>
<dbReference type="EMBL" id="CH479204">
    <property type="protein sequence ID" value="EDW30541.1"/>
    <property type="molecule type" value="Genomic_DNA"/>
</dbReference>
<dbReference type="GO" id="GO:0007608">
    <property type="term" value="P:sensory perception of smell"/>
    <property type="evidence" value="ECO:0007669"/>
    <property type="project" value="TreeGrafter"/>
</dbReference>
<evidence type="ECO:0000313" key="4">
    <source>
        <dbReference type="EMBL" id="EDW30541.1"/>
    </source>
</evidence>
<dbReference type="SMART" id="SM00708">
    <property type="entry name" value="PhBP"/>
    <property type="match status" value="1"/>
</dbReference>
<dbReference type="InterPro" id="IPR006170">
    <property type="entry name" value="PBP/GOBP"/>
</dbReference>
<dbReference type="CTD" id="33040"/>
<dbReference type="eggNOG" id="ENOG502T2AN">
    <property type="taxonomic scope" value="Eukaryota"/>
</dbReference>
<sequence>MSRLVCLGLMLAVCLVAVSESKPQDASNEEHVAEAANECKAETGATDEDVELMMKHEPSVNQEGKCLRACMMKKFKIIEEDGNPSTEHTVEMMKLMSENAEEKEDAITEIADTCAAIDLPEDHCDSADAYLKCIFEHMEKHGITLRVEH</sequence>
<feature type="signal peptide" evidence="3">
    <location>
        <begin position="1"/>
        <end position="21"/>
    </location>
</feature>
<dbReference type="SUPFAM" id="SSF47565">
    <property type="entry name" value="Insect pheromone/odorant-binding proteins"/>
    <property type="match status" value="1"/>
</dbReference>
<dbReference type="OrthoDB" id="6595846at2759"/>